<keyword evidence="2" id="KW-0690">Ribosome biogenesis</keyword>
<evidence type="ECO:0000256" key="1">
    <source>
        <dbReference type="ARBA" id="ARBA00004123"/>
    </source>
</evidence>
<dbReference type="PROSITE" id="PS50172">
    <property type="entry name" value="BRCT"/>
    <property type="match status" value="1"/>
</dbReference>
<dbReference type="Proteomes" id="UP000192501">
    <property type="component" value="Unassembled WGS sequence"/>
</dbReference>
<organism evidence="6 7">
    <name type="scientific">Hepatospora eriocheir</name>
    <dbReference type="NCBI Taxonomy" id="1081669"/>
    <lineage>
        <taxon>Eukaryota</taxon>
        <taxon>Fungi</taxon>
        <taxon>Fungi incertae sedis</taxon>
        <taxon>Microsporidia</taxon>
        <taxon>Hepatosporidae</taxon>
        <taxon>Hepatospora</taxon>
    </lineage>
</organism>
<evidence type="ECO:0000256" key="2">
    <source>
        <dbReference type="ARBA" id="ARBA00022517"/>
    </source>
</evidence>
<reference evidence="6 7" key="1">
    <citation type="journal article" date="2017" name="Environ. Microbiol.">
        <title>Decay of the glycolytic pathway and adaptation to intranuclear parasitism within Enterocytozoonidae microsporidia.</title>
        <authorList>
            <person name="Wiredu Boakye D."/>
            <person name="Jaroenlak P."/>
            <person name="Prachumwat A."/>
            <person name="Williams T.A."/>
            <person name="Bateman K.S."/>
            <person name="Itsathitphaisarn O."/>
            <person name="Sritunyalucksana K."/>
            <person name="Paszkiewicz K.H."/>
            <person name="Moore K.A."/>
            <person name="Stentiford G.D."/>
            <person name="Williams B.A."/>
        </authorList>
    </citation>
    <scope>NUCLEOTIDE SEQUENCE [LARGE SCALE GENOMIC DNA]</scope>
    <source>
        <strain evidence="7">canceri</strain>
    </source>
</reference>
<dbReference type="InterPro" id="IPR036420">
    <property type="entry name" value="BRCT_dom_sf"/>
</dbReference>
<dbReference type="AlphaFoldDB" id="A0A1X0QL57"/>
<dbReference type="GO" id="GO:0003723">
    <property type="term" value="F:RNA binding"/>
    <property type="evidence" value="ECO:0007669"/>
    <property type="project" value="TreeGrafter"/>
</dbReference>
<dbReference type="GO" id="GO:0000463">
    <property type="term" value="P:maturation of LSU-rRNA from tricistronic rRNA transcript (SSU-rRNA, 5.8S rRNA, LSU-rRNA)"/>
    <property type="evidence" value="ECO:0007669"/>
    <property type="project" value="TreeGrafter"/>
</dbReference>
<accession>A0A1X0QL57</accession>
<dbReference type="InterPro" id="IPR010613">
    <property type="entry name" value="PES"/>
</dbReference>
<protein>
    <submittedName>
        <fullName evidence="6">PESC</fullName>
    </submittedName>
</protein>
<gene>
    <name evidence="6" type="primary">PESC</name>
    <name evidence="6" type="ORF">A0H76_745</name>
</gene>
<evidence type="ECO:0000313" key="6">
    <source>
        <dbReference type="EMBL" id="ORE00454.1"/>
    </source>
</evidence>
<dbReference type="PANTHER" id="PTHR12221:SF6">
    <property type="entry name" value="PESCADILLO HOMOLOG"/>
    <property type="match status" value="1"/>
</dbReference>
<dbReference type="SUPFAM" id="SSF52113">
    <property type="entry name" value="BRCT domain"/>
    <property type="match status" value="1"/>
</dbReference>
<evidence type="ECO:0000259" key="5">
    <source>
        <dbReference type="PROSITE" id="PS50172"/>
    </source>
</evidence>
<evidence type="ECO:0000256" key="3">
    <source>
        <dbReference type="ARBA" id="ARBA00022552"/>
    </source>
</evidence>
<dbReference type="GO" id="GO:0070545">
    <property type="term" value="C:PeBoW complex"/>
    <property type="evidence" value="ECO:0007669"/>
    <property type="project" value="TreeGrafter"/>
</dbReference>
<dbReference type="Pfam" id="PF16589">
    <property type="entry name" value="BRCT_2"/>
    <property type="match status" value="1"/>
</dbReference>
<evidence type="ECO:0000313" key="7">
    <source>
        <dbReference type="Proteomes" id="UP000192501"/>
    </source>
</evidence>
<keyword evidence="3" id="KW-0698">rRNA processing</keyword>
<proteinExistence type="predicted"/>
<dbReference type="Gene3D" id="3.40.50.10190">
    <property type="entry name" value="BRCT domain"/>
    <property type="match status" value="1"/>
</dbReference>
<comment type="subcellular location">
    <subcellularLocation>
        <location evidence="1">Nucleus</location>
    </subcellularLocation>
</comment>
<dbReference type="PANTHER" id="PTHR12221">
    <property type="entry name" value="PESCADILLO - RELATED"/>
    <property type="match status" value="1"/>
</dbReference>
<dbReference type="EMBL" id="LTAI01000018">
    <property type="protein sequence ID" value="ORE00454.1"/>
    <property type="molecule type" value="Genomic_DNA"/>
</dbReference>
<dbReference type="Pfam" id="PF06732">
    <property type="entry name" value="Pescadillo_N"/>
    <property type="match status" value="1"/>
</dbReference>
<feature type="domain" description="BRCT" evidence="5">
    <location>
        <begin position="261"/>
        <end position="345"/>
    </location>
</feature>
<evidence type="ECO:0000256" key="4">
    <source>
        <dbReference type="ARBA" id="ARBA00023242"/>
    </source>
</evidence>
<keyword evidence="4" id="KW-0539">Nucleus</keyword>
<dbReference type="InterPro" id="IPR001357">
    <property type="entry name" value="BRCT_dom"/>
</dbReference>
<dbReference type="VEuPathDB" id="MicrosporidiaDB:HERIO_1276"/>
<sequence length="387" mass="44688">MINLNPSSAPKIKFITKKNAISELRVTEFVFDKLCVLCSVYPVVAKKKNTIGNDDKWYFVIDDIKRMYYSEAYDVLKINKRKDKKRIDFESKGLVKKFNKIKNVDLGYVSIVKSKYSGIGDFVADLGNSIKYLYIANTFELESVSETLKTFEEFIISNKILDKGFMSVNGIYFSINVGNIIVLWMIPYLGNDLNDLINTSNFIEKEIDYSDEIDYISEMEESSIDVENGKVEAKQLKFATPILQKHVELAVFKLKTLIKNKEKGIFDNVKFNIQIKSIQYHLKFTIKAMGGKLVEKENAEFVITENIDEVIKEKNILLKQKFIQTQYIFDCLNTQKILDPSDYLVGKNLPAHVSPFPDIYDFIDPKILKTLSNTKKNRLIDKIEKLN</sequence>
<name>A0A1X0QL57_9MICR</name>
<comment type="caution">
    <text evidence="6">The sequence shown here is derived from an EMBL/GenBank/DDBJ whole genome shotgun (WGS) entry which is preliminary data.</text>
</comment>
<dbReference type="VEuPathDB" id="MicrosporidiaDB:A0H76_745"/>